<feature type="transmembrane region" description="Helical" evidence="2">
    <location>
        <begin position="34"/>
        <end position="56"/>
    </location>
</feature>
<evidence type="ECO:0000256" key="2">
    <source>
        <dbReference type="SAM" id="Phobius"/>
    </source>
</evidence>
<feature type="transmembrane region" description="Helical" evidence="2">
    <location>
        <begin position="165"/>
        <end position="186"/>
    </location>
</feature>
<dbReference type="AlphaFoldDB" id="A0A2U2ACB0"/>
<organism evidence="3 4">
    <name type="scientific">Ignatzschineria ureiclastica</name>
    <dbReference type="NCBI Taxonomy" id="472582"/>
    <lineage>
        <taxon>Bacteria</taxon>
        <taxon>Pseudomonadati</taxon>
        <taxon>Pseudomonadota</taxon>
        <taxon>Gammaproteobacteria</taxon>
        <taxon>Cardiobacteriales</taxon>
        <taxon>Ignatzschineriaceae</taxon>
        <taxon>Ignatzschineria</taxon>
    </lineage>
</organism>
<feature type="transmembrane region" description="Helical" evidence="2">
    <location>
        <begin position="77"/>
        <end position="98"/>
    </location>
</feature>
<dbReference type="EMBL" id="QEWQ01000009">
    <property type="protein sequence ID" value="PWD80302.1"/>
    <property type="molecule type" value="Genomic_DNA"/>
</dbReference>
<name>A0A2U2ACB0_9GAMM</name>
<feature type="transmembrane region" description="Helical" evidence="2">
    <location>
        <begin position="198"/>
        <end position="220"/>
    </location>
</feature>
<gene>
    <name evidence="3" type="ORF">DC083_09780</name>
</gene>
<reference evidence="4" key="1">
    <citation type="submission" date="2018-05" db="EMBL/GenBank/DDBJ databases">
        <title>Ignatzschineria dubaiensis sp. nov., isolated from necrotic foot tissues of dromedaries (Camelus dromedarius) and associated maggots in Dubai, United Arab Emirates.</title>
        <authorList>
            <person name="Tsang C.C."/>
            <person name="Tang J.Y.M."/>
            <person name="Fong J.Y.H."/>
            <person name="Kinne J."/>
            <person name="Lee H.H."/>
            <person name="Joseph M."/>
            <person name="Jose S."/>
            <person name="Schuster R.K."/>
            <person name="Tang Y."/>
            <person name="Sivakumar S."/>
            <person name="Chen J.H.K."/>
            <person name="Teng J.L.L."/>
            <person name="Lau S.K.P."/>
            <person name="Wernery U."/>
            <person name="Woo P.C.Y."/>
        </authorList>
    </citation>
    <scope>NUCLEOTIDE SEQUENCE [LARGE SCALE GENOMIC DNA]</scope>
    <source>
        <strain evidence="4">KCTC 22644</strain>
    </source>
</reference>
<evidence type="ECO:0000313" key="3">
    <source>
        <dbReference type="EMBL" id="PWD80302.1"/>
    </source>
</evidence>
<sequence>MERSSIQIFWISIATTALLIFVSQYVIGKKEINIGIAMIPILPMLFAVIIGMVLSASFTKKKLSWWGKIFTKKEEAFCGKMVGFSLLILGTQYAGMIVPNLKMIFSVGIPLFLQELGNLLPIFIAVPLAVKFGFGRRAIGACSSISREPSIAVIQGKFGTGSQEYIGVLAIYLCGSVIGTLWFSVLGSLAPLTGLSPLALAAGSGVGSGSMLSAASGALISGLDETMAQQVLSIAAASNLLSSVLGALSLTFLGLPLAEMMYRIFNKDQAPPSAPATATLIETEQVLEANLKEDGLEEQAITPPVVSSQIEADQSAKDREKQ</sequence>
<feature type="region of interest" description="Disordered" evidence="1">
    <location>
        <begin position="297"/>
        <end position="322"/>
    </location>
</feature>
<keyword evidence="2" id="KW-1133">Transmembrane helix</keyword>
<feature type="transmembrane region" description="Helical" evidence="2">
    <location>
        <begin position="104"/>
        <end position="130"/>
    </location>
</feature>
<dbReference type="Proteomes" id="UP000245020">
    <property type="component" value="Unassembled WGS sequence"/>
</dbReference>
<feature type="transmembrane region" description="Helical" evidence="2">
    <location>
        <begin position="7"/>
        <end position="28"/>
    </location>
</feature>
<keyword evidence="4" id="KW-1185">Reference proteome</keyword>
<dbReference type="Pfam" id="PF11299">
    <property type="entry name" value="DUF3100"/>
    <property type="match status" value="1"/>
</dbReference>
<keyword evidence="2" id="KW-0812">Transmembrane</keyword>
<feature type="transmembrane region" description="Helical" evidence="2">
    <location>
        <begin position="232"/>
        <end position="255"/>
    </location>
</feature>
<evidence type="ECO:0000313" key="4">
    <source>
        <dbReference type="Proteomes" id="UP000245020"/>
    </source>
</evidence>
<accession>A0A2U2ACB0</accession>
<proteinExistence type="predicted"/>
<comment type="caution">
    <text evidence="3">The sequence shown here is derived from an EMBL/GenBank/DDBJ whole genome shotgun (WGS) entry which is preliminary data.</text>
</comment>
<dbReference type="OrthoDB" id="5451070at2"/>
<evidence type="ECO:0000256" key="1">
    <source>
        <dbReference type="SAM" id="MobiDB-lite"/>
    </source>
</evidence>
<dbReference type="InterPro" id="IPR021450">
    <property type="entry name" value="DUF3100"/>
</dbReference>
<protein>
    <submittedName>
        <fullName evidence="3">DUF3100 domain-containing protein</fullName>
    </submittedName>
</protein>
<keyword evidence="2" id="KW-0472">Membrane</keyword>